<feature type="signal peptide" evidence="1">
    <location>
        <begin position="1"/>
        <end position="27"/>
    </location>
</feature>
<evidence type="ECO:0000256" key="1">
    <source>
        <dbReference type="SAM" id="SignalP"/>
    </source>
</evidence>
<dbReference type="STRING" id="1176198.SAMN05444716_11636"/>
<keyword evidence="1" id="KW-0732">Signal</keyword>
<dbReference type="Pfam" id="PF07510">
    <property type="entry name" value="GmrSD_C"/>
    <property type="match status" value="1"/>
</dbReference>
<dbReference type="PANTHER" id="PTHR24094">
    <property type="entry name" value="SECRETED PROTEIN"/>
    <property type="match status" value="1"/>
</dbReference>
<feature type="chain" id="PRO_5011499568" description="GmrSD restriction endonucleases C-terminal domain-containing protein" evidence="1">
    <location>
        <begin position="28"/>
        <end position="225"/>
    </location>
</feature>
<dbReference type="RefSeq" id="WP_254791739.1">
    <property type="nucleotide sequence ID" value="NZ_FPAB01000016.1"/>
</dbReference>
<reference evidence="4" key="1">
    <citation type="submission" date="2016-10" db="EMBL/GenBank/DDBJ databases">
        <authorList>
            <person name="Varghese N."/>
            <person name="Submissions S."/>
        </authorList>
    </citation>
    <scope>NUCLEOTIDE SEQUENCE [LARGE SCALE GENOMIC DNA]</scope>
    <source>
        <strain evidence="4">CGMCC 4.7047</strain>
    </source>
</reference>
<evidence type="ECO:0000313" key="3">
    <source>
        <dbReference type="EMBL" id="SFT23114.1"/>
    </source>
</evidence>
<organism evidence="3 4">
    <name type="scientific">Streptomyces harbinensis</name>
    <dbReference type="NCBI Taxonomy" id="1176198"/>
    <lineage>
        <taxon>Bacteria</taxon>
        <taxon>Bacillati</taxon>
        <taxon>Actinomycetota</taxon>
        <taxon>Actinomycetes</taxon>
        <taxon>Kitasatosporales</taxon>
        <taxon>Streptomycetaceae</taxon>
        <taxon>Streptomyces</taxon>
    </lineage>
</organism>
<dbReference type="AlphaFoldDB" id="A0A1I6WC31"/>
<protein>
    <recommendedName>
        <fullName evidence="2">GmrSD restriction endonucleases C-terminal domain-containing protein</fullName>
    </recommendedName>
</protein>
<name>A0A1I6WC31_9ACTN</name>
<gene>
    <name evidence="3" type="ORF">SAMN05444716_11636</name>
</gene>
<dbReference type="InterPro" id="IPR011089">
    <property type="entry name" value="GmrSD_C"/>
</dbReference>
<feature type="domain" description="GmrSD restriction endonucleases C-terminal" evidence="2">
    <location>
        <begin position="115"/>
        <end position="209"/>
    </location>
</feature>
<dbReference type="PANTHER" id="PTHR24094:SF15">
    <property type="entry name" value="AMP-DEPENDENT SYNTHETASE_LIGASE DOMAIN-CONTAINING PROTEIN-RELATED"/>
    <property type="match status" value="1"/>
</dbReference>
<evidence type="ECO:0000313" key="4">
    <source>
        <dbReference type="Proteomes" id="UP000198873"/>
    </source>
</evidence>
<keyword evidence="4" id="KW-1185">Reference proteome</keyword>
<evidence type="ECO:0000259" key="2">
    <source>
        <dbReference type="Pfam" id="PF07510"/>
    </source>
</evidence>
<proteinExistence type="predicted"/>
<dbReference type="EMBL" id="FPAB01000016">
    <property type="protein sequence ID" value="SFT23114.1"/>
    <property type="molecule type" value="Genomic_DNA"/>
</dbReference>
<dbReference type="Proteomes" id="UP000198873">
    <property type="component" value="Unassembled WGS sequence"/>
</dbReference>
<accession>A0A1I6WC31</accession>
<sequence length="225" mass="24542">MIKNLSRIATAVALALLPATMLTPAHAADTPTAAETLPLAQAINRLPIADEIRDGYSRDKFKHWNAGEIRGDGCDTRKEVLIHEAIEPPTIGPNCSLTGGTWWSYYDEVTVTEAGQLDIDHMVPLAEAWDSGAHAWTAQRREAYANDQGAEESLLAVTGTTNRSKGDKDPAEWLPPAPGALCRYLSEWTGTKLRWDLTADETEQARLADLADECTDTVVTYEPAP</sequence>